<protein>
    <submittedName>
        <fullName evidence="1">Uncharacterized protein</fullName>
    </submittedName>
</protein>
<keyword evidence="2" id="KW-1185">Reference proteome</keyword>
<sequence length="335" mass="35734">MTRNGDSHPYRTSRSKLFTVFAVLLMIGGSLVATSAPAGAEPGNLADIDVADIDGRYVVAALTTGGTIQVEVVTCLSTCTKHGWSSLGGGFKSVNVEYLAEGRPVVIARRNNGATWYKRGSCSATSCSWISWKDLGGSVIDIATSASGGNCVLLAGKSATKRVYQAKVCANTVQGWGYTGGQLDNIAVSGDRIFGTTSSQQMWWYKNGLWKGAGGNTIEPAAKFGDGELCGLSQSSRKLWCVNTSTNKWTNHGGYWRKLDDDRTIGIGGGWDAWVLDGEANAGNNYEDNVATSFGGKVNEVAWTDTKDFMVGIGSAYRPWYQWTLGTSHGTWAAL</sequence>
<dbReference type="EMBL" id="CANL01000020">
    <property type="protein sequence ID" value="CCM63633.1"/>
    <property type="molecule type" value="Genomic_DNA"/>
</dbReference>
<accession>R4YYY4</accession>
<reference evidence="1 2" key="1">
    <citation type="journal article" date="2013" name="ISME J.">
        <title>Metabolic model for the filamentous 'Candidatus Microthrix parvicella' based on genomic and metagenomic analyses.</title>
        <authorList>
            <person name="Jon McIlroy S."/>
            <person name="Kristiansen R."/>
            <person name="Albertsen M."/>
            <person name="Michael Karst S."/>
            <person name="Rossetti S."/>
            <person name="Lund Nielsen J."/>
            <person name="Tandoi V."/>
            <person name="James Seviour R."/>
            <person name="Nielsen P.H."/>
        </authorList>
    </citation>
    <scope>NUCLEOTIDE SEQUENCE [LARGE SCALE GENOMIC DNA]</scope>
    <source>
        <strain evidence="1 2">RN1</strain>
    </source>
</reference>
<gene>
    <name evidence="1" type="ORF">BN381_270004</name>
</gene>
<dbReference type="Proteomes" id="UP000018291">
    <property type="component" value="Unassembled WGS sequence"/>
</dbReference>
<comment type="caution">
    <text evidence="1">The sequence shown here is derived from an EMBL/GenBank/DDBJ whole genome shotgun (WGS) entry which is preliminary data.</text>
</comment>
<evidence type="ECO:0000313" key="1">
    <source>
        <dbReference type="EMBL" id="CCM63633.1"/>
    </source>
</evidence>
<evidence type="ECO:0000313" key="2">
    <source>
        <dbReference type="Proteomes" id="UP000018291"/>
    </source>
</evidence>
<organism evidence="1 2">
    <name type="scientific">Candidatus Neomicrothrix parvicella RN1</name>
    <dbReference type="NCBI Taxonomy" id="1229780"/>
    <lineage>
        <taxon>Bacteria</taxon>
        <taxon>Bacillati</taxon>
        <taxon>Actinomycetota</taxon>
        <taxon>Acidimicrobiia</taxon>
        <taxon>Acidimicrobiales</taxon>
        <taxon>Microthrixaceae</taxon>
        <taxon>Candidatus Neomicrothrix</taxon>
    </lineage>
</organism>
<proteinExistence type="predicted"/>
<dbReference type="HOGENOM" id="CLU_798516_0_0_11"/>
<dbReference type="STRING" id="1229780.BN381_270004"/>
<dbReference type="AlphaFoldDB" id="R4YYY4"/>
<name>R4YYY4_9ACTN</name>
<dbReference type="OrthoDB" id="7671932at2"/>
<dbReference type="RefSeq" id="WP_012226532.1">
    <property type="nucleotide sequence ID" value="NZ_HG422565.1"/>
</dbReference>